<protein>
    <submittedName>
        <fullName evidence="1">Uncharacterized protein</fullName>
    </submittedName>
</protein>
<gene>
    <name evidence="1" type="ORF">METZ01_LOCUS407087</name>
</gene>
<proteinExistence type="predicted"/>
<reference evidence="1" key="1">
    <citation type="submission" date="2018-05" db="EMBL/GenBank/DDBJ databases">
        <authorList>
            <person name="Lanie J.A."/>
            <person name="Ng W.-L."/>
            <person name="Kazmierczak K.M."/>
            <person name="Andrzejewski T.M."/>
            <person name="Davidsen T.M."/>
            <person name="Wayne K.J."/>
            <person name="Tettelin H."/>
            <person name="Glass J.I."/>
            <person name="Rusch D."/>
            <person name="Podicherti R."/>
            <person name="Tsui H.-C.T."/>
            <person name="Winkler M.E."/>
        </authorList>
    </citation>
    <scope>NUCLEOTIDE SEQUENCE</scope>
</reference>
<dbReference type="AlphaFoldDB" id="A0A382W621"/>
<organism evidence="1">
    <name type="scientific">marine metagenome</name>
    <dbReference type="NCBI Taxonomy" id="408172"/>
    <lineage>
        <taxon>unclassified sequences</taxon>
        <taxon>metagenomes</taxon>
        <taxon>ecological metagenomes</taxon>
    </lineage>
</organism>
<evidence type="ECO:0000313" key="1">
    <source>
        <dbReference type="EMBL" id="SVD54233.1"/>
    </source>
</evidence>
<name>A0A382W621_9ZZZZ</name>
<accession>A0A382W621</accession>
<dbReference type="EMBL" id="UINC01157317">
    <property type="protein sequence ID" value="SVD54233.1"/>
    <property type="molecule type" value="Genomic_DNA"/>
</dbReference>
<sequence>MTPTITSFRSFILSAVAIGSISDTTCSLSWIMPEPTMFNKENTLVILLEITVSFMWSNVFHPDPPASSIVVVPKGMQSSSG</sequence>